<dbReference type="Gene3D" id="1.10.1200.10">
    <property type="entry name" value="ACP-like"/>
    <property type="match status" value="1"/>
</dbReference>
<feature type="domain" description="Carrier" evidence="1">
    <location>
        <begin position="1"/>
        <end position="74"/>
    </location>
</feature>
<dbReference type="AlphaFoldDB" id="A0A318T2N7"/>
<gene>
    <name evidence="2" type="ORF">DFP88_102284</name>
</gene>
<sequence length="78" mass="8766">MLTFDEMRADVARVVHEAPEDIDPDENLADLGIDSMRAMRLLMAWEERLPGLDYGAFMEEPTLSGWWAVVQARQSAGA</sequence>
<keyword evidence="3" id="KW-1185">Reference proteome</keyword>
<dbReference type="Proteomes" id="UP000248311">
    <property type="component" value="Unassembled WGS sequence"/>
</dbReference>
<proteinExistence type="predicted"/>
<dbReference type="PROSITE" id="PS50075">
    <property type="entry name" value="CARRIER"/>
    <property type="match status" value="1"/>
</dbReference>
<reference evidence="2 3" key="1">
    <citation type="submission" date="2018-06" db="EMBL/GenBank/DDBJ databases">
        <title>Genomic Encyclopedia of Type Strains, Phase III (KMG-III): the genomes of soil and plant-associated and newly described type strains.</title>
        <authorList>
            <person name="Whitman W."/>
        </authorList>
    </citation>
    <scope>NUCLEOTIDE SEQUENCE [LARGE SCALE GENOMIC DNA]</scope>
    <source>
        <strain evidence="2 3">CECT 9025</strain>
    </source>
</reference>
<organism evidence="2 3">
    <name type="scientific">Pseudoroseicyclus aestuarii</name>
    <dbReference type="NCBI Taxonomy" id="1795041"/>
    <lineage>
        <taxon>Bacteria</taxon>
        <taxon>Pseudomonadati</taxon>
        <taxon>Pseudomonadota</taxon>
        <taxon>Alphaproteobacteria</taxon>
        <taxon>Rhodobacterales</taxon>
        <taxon>Paracoccaceae</taxon>
        <taxon>Pseudoroseicyclus</taxon>
    </lineage>
</organism>
<dbReference type="InterPro" id="IPR009081">
    <property type="entry name" value="PP-bd_ACP"/>
</dbReference>
<dbReference type="Pfam" id="PF00550">
    <property type="entry name" value="PP-binding"/>
    <property type="match status" value="1"/>
</dbReference>
<protein>
    <submittedName>
        <fullName evidence="2">Aryl carrier-like protein</fullName>
    </submittedName>
</protein>
<dbReference type="RefSeq" id="WP_110813575.1">
    <property type="nucleotide sequence ID" value="NZ_QJTE01000002.1"/>
</dbReference>
<dbReference type="EMBL" id="QJTE01000002">
    <property type="protein sequence ID" value="PYE84484.1"/>
    <property type="molecule type" value="Genomic_DNA"/>
</dbReference>
<name>A0A318T2N7_9RHOB</name>
<evidence type="ECO:0000259" key="1">
    <source>
        <dbReference type="PROSITE" id="PS50075"/>
    </source>
</evidence>
<dbReference type="InterPro" id="IPR036736">
    <property type="entry name" value="ACP-like_sf"/>
</dbReference>
<comment type="caution">
    <text evidence="2">The sequence shown here is derived from an EMBL/GenBank/DDBJ whole genome shotgun (WGS) entry which is preliminary data.</text>
</comment>
<accession>A0A318T2N7</accession>
<evidence type="ECO:0000313" key="3">
    <source>
        <dbReference type="Proteomes" id="UP000248311"/>
    </source>
</evidence>
<evidence type="ECO:0000313" key="2">
    <source>
        <dbReference type="EMBL" id="PYE84484.1"/>
    </source>
</evidence>
<dbReference type="OrthoDB" id="2455700at2"/>
<dbReference type="SUPFAM" id="SSF47336">
    <property type="entry name" value="ACP-like"/>
    <property type="match status" value="1"/>
</dbReference>